<organism evidence="2 4">
    <name type="scientific">Didymodactylos carnosus</name>
    <dbReference type="NCBI Taxonomy" id="1234261"/>
    <lineage>
        <taxon>Eukaryota</taxon>
        <taxon>Metazoa</taxon>
        <taxon>Spiralia</taxon>
        <taxon>Gnathifera</taxon>
        <taxon>Rotifera</taxon>
        <taxon>Eurotatoria</taxon>
        <taxon>Bdelloidea</taxon>
        <taxon>Philodinida</taxon>
        <taxon>Philodinidae</taxon>
        <taxon>Didymodactylos</taxon>
    </lineage>
</organism>
<dbReference type="Pfam" id="PF00024">
    <property type="entry name" value="PAN_1"/>
    <property type="match status" value="1"/>
</dbReference>
<dbReference type="InterPro" id="IPR003609">
    <property type="entry name" value="Pan_app"/>
</dbReference>
<dbReference type="SUPFAM" id="SSF57414">
    <property type="entry name" value="Hairpin loop containing domain-like"/>
    <property type="match status" value="1"/>
</dbReference>
<accession>A0A814PS87</accession>
<comment type="caution">
    <text evidence="2">The sequence shown here is derived from an EMBL/GenBank/DDBJ whole genome shotgun (WGS) entry which is preliminary data.</text>
</comment>
<keyword evidence="4" id="KW-1185">Reference proteome</keyword>
<dbReference type="EMBL" id="CAJOBC010005739">
    <property type="protein sequence ID" value="CAF3874375.1"/>
    <property type="molecule type" value="Genomic_DNA"/>
</dbReference>
<evidence type="ECO:0000313" key="3">
    <source>
        <dbReference type="EMBL" id="CAF3874375.1"/>
    </source>
</evidence>
<gene>
    <name evidence="2" type="ORF">GPM918_LOCUS19178</name>
    <name evidence="3" type="ORF">SRO942_LOCUS19177</name>
</gene>
<evidence type="ECO:0000313" key="2">
    <source>
        <dbReference type="EMBL" id="CAF1109916.1"/>
    </source>
</evidence>
<reference evidence="2" key="1">
    <citation type="submission" date="2021-02" db="EMBL/GenBank/DDBJ databases">
        <authorList>
            <person name="Nowell W R."/>
        </authorList>
    </citation>
    <scope>NUCLEOTIDE SEQUENCE</scope>
</reference>
<evidence type="ECO:0000259" key="1">
    <source>
        <dbReference type="Pfam" id="PF00024"/>
    </source>
</evidence>
<sequence length="351" mass="39432">MIRSSHSTFANDYVYREAYDRHFILNITGVQSLEQCAYQCHNNDYCRTATYYSVDKICSLSEEYSYVGIKIEAIGIATIISFTLCPNGYSEPEYLCFGDERQPVPFADMLLSLTLVKTLSNTLSFRPAMTTTSLYIPLVNNDTLLIYDLASYSLADKVQLKPGVYIQGFDLDLRKNYLFNDAISHNLYYYTNSTVIAVGDANYATFHVCMSNQYIVGLRFISLPIIANVFNKTTFQFLYNVSSAINPLACIILSDQLYLAADAGILKVNDSSTVVFVNDPCRIQGPLDMDAAGRMYAGCEYSNTSRIIDYITSASLASISTSYSIAVGKSSKYKYRLVKYASLSSLDWYEY</sequence>
<dbReference type="Gene3D" id="3.50.4.10">
    <property type="entry name" value="Hepatocyte Growth Factor"/>
    <property type="match status" value="1"/>
</dbReference>
<evidence type="ECO:0000313" key="4">
    <source>
        <dbReference type="Proteomes" id="UP000663829"/>
    </source>
</evidence>
<dbReference type="Proteomes" id="UP000681722">
    <property type="component" value="Unassembled WGS sequence"/>
</dbReference>
<dbReference type="AlphaFoldDB" id="A0A814PS87"/>
<name>A0A814PS87_9BILA</name>
<dbReference type="EMBL" id="CAJNOQ010005738">
    <property type="protein sequence ID" value="CAF1109916.1"/>
    <property type="molecule type" value="Genomic_DNA"/>
</dbReference>
<proteinExistence type="predicted"/>
<dbReference type="Proteomes" id="UP000663829">
    <property type="component" value="Unassembled WGS sequence"/>
</dbReference>
<feature type="domain" description="Apple" evidence="1">
    <location>
        <begin position="25"/>
        <end position="65"/>
    </location>
</feature>
<protein>
    <recommendedName>
        <fullName evidence="1">Apple domain-containing protein</fullName>
    </recommendedName>
</protein>
<dbReference type="OrthoDB" id="9984685at2759"/>